<name>A0A8H6Z1K6_9AGAR</name>
<sequence length="714" mass="80416">MPVFSSCSGFQIYGGNFYEVGGDVNLHIAQATIEYIGDSSGAIESGSTGGSNPQLLREEGEEDRVDRNTRQRVAMTLSQVYKHLPHPPSTSLCILPANAIKYAYRNTDGSNYIPYFPDLGKANTPYSRSVPATNFAPPSNLPDAELVFDTLLSRDEFVAHPGGISSLFFAFANLIIHSVCHTDLANPNINLTSSYLDLSILYGNSQQEQDGVRNKDGRGCLYEDVFADSRLLYMPPSVGALLYSARKILEINEQGTYKTEFRNDLEKIAQDDEIFNRARLVNYGYFMQIILGDYVGAILGLVRDGHSWRLNPLLQLRDSTHKLAPQGGGNVVSIEFTLLYRWHAALSKQDTEWTENLYKELFEGKDLGSITVEDFTNLAHQKMRPDPDPRKWTFGYRLQRCADGQFKDSDLAHILLNATSWRAGAYKARGIPEVLRVIEVLQIEQARRWQTCSMNDFRRFIGLKLYTCFQEWNPDSTVHAVAADLYGNIENLELYVGLQAETFKPPMAGAGLGSGYTISRSILADIICLTRADPFLTVHFTPSNLTTWGYRDCQFDTQDGSYGGMLTKLLFRTLPTYYPPRSAYAHFPFLDPVYMRAYMTKNTPALADRYIWTRPTLSDVIVVKTATGVREILKNRTVFPTEYVGRLQAVTGHEGVNHAFVAAILLEETDRWATYFATETQRLIKQGSRNRLVKSGIVRYVDRRTTPGPYDNLT</sequence>
<protein>
    <recommendedName>
        <fullName evidence="8">Heme peroxidase</fullName>
    </recommendedName>
</protein>
<feature type="region of interest" description="Disordered" evidence="5">
    <location>
        <begin position="42"/>
        <end position="66"/>
    </location>
</feature>
<comment type="caution">
    <text evidence="6">The sequence shown here is derived from an EMBL/GenBank/DDBJ whole genome shotgun (WGS) entry which is preliminary data.</text>
</comment>
<evidence type="ECO:0000256" key="2">
    <source>
        <dbReference type="ARBA" id="ARBA00022964"/>
    </source>
</evidence>
<dbReference type="PANTHER" id="PTHR11903">
    <property type="entry name" value="PROSTAGLANDIN G/H SYNTHASE"/>
    <property type="match status" value="1"/>
</dbReference>
<proteinExistence type="predicted"/>
<evidence type="ECO:0000256" key="5">
    <source>
        <dbReference type="SAM" id="MobiDB-lite"/>
    </source>
</evidence>
<keyword evidence="4" id="KW-0408">Iron</keyword>
<keyword evidence="2" id="KW-0223">Dioxygenase</keyword>
<keyword evidence="3" id="KW-0560">Oxidoreductase</keyword>
<dbReference type="GO" id="GO:0006979">
    <property type="term" value="P:response to oxidative stress"/>
    <property type="evidence" value="ECO:0007669"/>
    <property type="project" value="InterPro"/>
</dbReference>
<dbReference type="EMBL" id="JACAZI010000002">
    <property type="protein sequence ID" value="KAF7369152.1"/>
    <property type="molecule type" value="Genomic_DNA"/>
</dbReference>
<dbReference type="PANTHER" id="PTHR11903:SF37">
    <property type="entry name" value="PSI-PRODUCING OXYGENASE A"/>
    <property type="match status" value="1"/>
</dbReference>
<evidence type="ECO:0000256" key="4">
    <source>
        <dbReference type="ARBA" id="ARBA00023004"/>
    </source>
</evidence>
<dbReference type="Gene3D" id="1.10.640.10">
    <property type="entry name" value="Haem peroxidase domain superfamily, animal type"/>
    <property type="match status" value="1"/>
</dbReference>
<dbReference type="AlphaFoldDB" id="A0A8H6Z1K6"/>
<dbReference type="Proteomes" id="UP000620124">
    <property type="component" value="Unassembled WGS sequence"/>
</dbReference>
<dbReference type="GO" id="GO:0051213">
    <property type="term" value="F:dioxygenase activity"/>
    <property type="evidence" value="ECO:0007669"/>
    <property type="project" value="UniProtKB-KW"/>
</dbReference>
<evidence type="ECO:0000256" key="1">
    <source>
        <dbReference type="ARBA" id="ARBA00022723"/>
    </source>
</evidence>
<gene>
    <name evidence="6" type="ORF">MVEN_00242400</name>
</gene>
<dbReference type="InterPro" id="IPR010255">
    <property type="entry name" value="Haem_peroxidase_sf"/>
</dbReference>
<evidence type="ECO:0000313" key="7">
    <source>
        <dbReference type="Proteomes" id="UP000620124"/>
    </source>
</evidence>
<dbReference type="OrthoDB" id="823504at2759"/>
<dbReference type="PROSITE" id="PS50292">
    <property type="entry name" value="PEROXIDASE_3"/>
    <property type="match status" value="1"/>
</dbReference>
<dbReference type="InterPro" id="IPR037120">
    <property type="entry name" value="Haem_peroxidase_sf_animal"/>
</dbReference>
<dbReference type="GO" id="GO:0046872">
    <property type="term" value="F:metal ion binding"/>
    <property type="evidence" value="ECO:0007669"/>
    <property type="project" value="UniProtKB-KW"/>
</dbReference>
<dbReference type="SUPFAM" id="SSF48113">
    <property type="entry name" value="Heme-dependent peroxidases"/>
    <property type="match status" value="1"/>
</dbReference>
<evidence type="ECO:0000313" key="6">
    <source>
        <dbReference type="EMBL" id="KAF7369152.1"/>
    </source>
</evidence>
<dbReference type="InterPro" id="IPR019791">
    <property type="entry name" value="Haem_peroxidase_animal"/>
</dbReference>
<dbReference type="GO" id="GO:0020037">
    <property type="term" value="F:heme binding"/>
    <property type="evidence" value="ECO:0007669"/>
    <property type="project" value="InterPro"/>
</dbReference>
<keyword evidence="1" id="KW-0479">Metal-binding</keyword>
<accession>A0A8H6Z1K6</accession>
<organism evidence="6 7">
    <name type="scientific">Mycena venus</name>
    <dbReference type="NCBI Taxonomy" id="2733690"/>
    <lineage>
        <taxon>Eukaryota</taxon>
        <taxon>Fungi</taxon>
        <taxon>Dikarya</taxon>
        <taxon>Basidiomycota</taxon>
        <taxon>Agaricomycotina</taxon>
        <taxon>Agaricomycetes</taxon>
        <taxon>Agaricomycetidae</taxon>
        <taxon>Agaricales</taxon>
        <taxon>Marasmiineae</taxon>
        <taxon>Mycenaceae</taxon>
        <taxon>Mycena</taxon>
    </lineage>
</organism>
<reference evidence="6" key="1">
    <citation type="submission" date="2020-05" db="EMBL/GenBank/DDBJ databases">
        <title>Mycena genomes resolve the evolution of fungal bioluminescence.</title>
        <authorList>
            <person name="Tsai I.J."/>
        </authorList>
    </citation>
    <scope>NUCLEOTIDE SEQUENCE</scope>
    <source>
        <strain evidence="6">CCC161011</strain>
    </source>
</reference>
<dbReference type="GO" id="GO:0004601">
    <property type="term" value="F:peroxidase activity"/>
    <property type="evidence" value="ECO:0007669"/>
    <property type="project" value="InterPro"/>
</dbReference>
<evidence type="ECO:0008006" key="8">
    <source>
        <dbReference type="Google" id="ProtNLM"/>
    </source>
</evidence>
<dbReference type="InterPro" id="IPR050783">
    <property type="entry name" value="Oxylipin_biosynth_metab"/>
</dbReference>
<keyword evidence="7" id="KW-1185">Reference proteome</keyword>
<evidence type="ECO:0000256" key="3">
    <source>
        <dbReference type="ARBA" id="ARBA00023002"/>
    </source>
</evidence>
<dbReference type="GO" id="GO:0006631">
    <property type="term" value="P:fatty acid metabolic process"/>
    <property type="evidence" value="ECO:0007669"/>
    <property type="project" value="UniProtKB-ARBA"/>
</dbReference>